<dbReference type="GO" id="GO:0006508">
    <property type="term" value="P:proteolysis"/>
    <property type="evidence" value="ECO:0007669"/>
    <property type="project" value="UniProtKB-KW"/>
</dbReference>
<evidence type="ECO:0000256" key="4">
    <source>
        <dbReference type="ARBA" id="ARBA00022723"/>
    </source>
</evidence>
<evidence type="ECO:0000313" key="10">
    <source>
        <dbReference type="EMBL" id="CRH07897.1"/>
    </source>
</evidence>
<dbReference type="FunFam" id="2.70.70.10:FF:000002">
    <property type="entry name" value="Murein DD-endopeptidase MepM"/>
    <property type="match status" value="1"/>
</dbReference>
<dbReference type="SUPFAM" id="SSF51261">
    <property type="entry name" value="Duplicated hybrid motif"/>
    <property type="match status" value="1"/>
</dbReference>
<evidence type="ECO:0000256" key="2">
    <source>
        <dbReference type="ARBA" id="ARBA00004196"/>
    </source>
</evidence>
<feature type="domain" description="M23ase beta-sheet core" evidence="8">
    <location>
        <begin position="629"/>
        <end position="725"/>
    </location>
</feature>
<dbReference type="Gene3D" id="2.70.70.10">
    <property type="entry name" value="Glucose Permease (Domain IIA)"/>
    <property type="match status" value="1"/>
</dbReference>
<dbReference type="PANTHER" id="PTHR21666:SF288">
    <property type="entry name" value="CELL DIVISION PROTEIN YTFB"/>
    <property type="match status" value="1"/>
</dbReference>
<gene>
    <name evidence="10" type="ORF">MAGMO_3768</name>
</gene>
<evidence type="ECO:0000259" key="8">
    <source>
        <dbReference type="Pfam" id="PF01551"/>
    </source>
</evidence>
<evidence type="ECO:0000256" key="3">
    <source>
        <dbReference type="ARBA" id="ARBA00022670"/>
    </source>
</evidence>
<sequence>MNPGYNNKLKKLRTISHNGRGYLAPKARSDRRWLRFVMVGVLTVSGLVAHRVLDAHTGNMQGKHAATQEDAQRFQDAMALKRAGLLPTQSHALDNEPKQRALYLPDTMAEEAPLDVVMTPSTLDVPAADIPDVHKQLEGRPLPKELNSEVMRVAATRLFKDVVQPGDSLTTLLARFDVPYRDAVRIGQLSTKVYDFSRKLRPGHEIAVRRDRQESLRGVYYAVSRQKTLVLHTNDSKKYSIKLTNRPLDLAVLEPLRHVEKKVAKKQIAPQLKNSVHMSPGLAALYADMEQTEGAENFAPMALTKVVPSPLMVGEQLQVKRELEAVTAQQAVQAPKKWLASRVVLKPVERRTTLKPVGQSSIRPVASITPPTIISPIAKRHRFRTNQDLVNRYFSSAKQVVEEKVRRGDMFSAILARHGVSNLVAFELAKVAKSKSKFDIARRLRPGQTMQLIFGERKKLVGLTYSAGSDRTLVIKQQAGNRFASHFETKDYVRKVRTVSTTINDSLLLAARKAKLSQNLAMRLAGLFEWDVDFARDIRAGDKFSVVFEELYQDGKKVRTGKILAAKFINQGNDYHAIRYTDPKGNTGYYDLNGRNVEKMFIRAPVDFKRISSRFSLARKHPVFGFTRAHKGTDYAAPTGTPVRASGNGRIAHVGRKGSFGKLILVRHNSTYTTAYAHLNSYKRGLKVGQRVKQGETIGFVGQTGAATGPHLHYEVRVRGRQVNPLTVKLPSAQSVPRRYKQHFKRTSRALVAMLDNAPTMVAAVSKEKKNHTR</sequence>
<dbReference type="Pfam" id="PF01551">
    <property type="entry name" value="Peptidase_M23"/>
    <property type="match status" value="1"/>
</dbReference>
<comment type="subcellular location">
    <subcellularLocation>
        <location evidence="2">Cell envelope</location>
    </subcellularLocation>
</comment>
<reference evidence="10" key="1">
    <citation type="submission" date="2015-04" db="EMBL/GenBank/DDBJ databases">
        <authorList>
            <person name="Syromyatnikov M.Y."/>
            <person name="Popov V.N."/>
        </authorList>
    </citation>
    <scope>NUCLEOTIDE SEQUENCE</scope>
    <source>
        <strain evidence="10">MO-1</strain>
    </source>
</reference>
<proteinExistence type="predicted"/>
<comment type="cofactor">
    <cofactor evidence="1">
        <name>Zn(2+)</name>
        <dbReference type="ChEBI" id="CHEBI:29105"/>
    </cofactor>
</comment>
<dbReference type="Gene3D" id="3.10.450.350">
    <property type="match status" value="3"/>
</dbReference>
<dbReference type="GO" id="GO:0030313">
    <property type="term" value="C:cell envelope"/>
    <property type="evidence" value="ECO:0007669"/>
    <property type="project" value="UniProtKB-SubCell"/>
</dbReference>
<evidence type="ECO:0000256" key="7">
    <source>
        <dbReference type="ARBA" id="ARBA00023049"/>
    </source>
</evidence>
<dbReference type="Pfam" id="PF19425">
    <property type="entry name" value="Csd3_N2"/>
    <property type="match status" value="1"/>
</dbReference>
<dbReference type="EMBL" id="LO017727">
    <property type="protein sequence ID" value="CRH07897.1"/>
    <property type="molecule type" value="Genomic_DNA"/>
</dbReference>
<dbReference type="PANTHER" id="PTHR21666">
    <property type="entry name" value="PEPTIDASE-RELATED"/>
    <property type="match status" value="1"/>
</dbReference>
<keyword evidence="7" id="KW-0482">Metalloprotease</keyword>
<evidence type="ECO:0000256" key="1">
    <source>
        <dbReference type="ARBA" id="ARBA00001947"/>
    </source>
</evidence>
<keyword evidence="3" id="KW-0645">Protease</keyword>
<keyword evidence="5" id="KW-0378">Hydrolase</keyword>
<evidence type="ECO:0000256" key="5">
    <source>
        <dbReference type="ARBA" id="ARBA00022801"/>
    </source>
</evidence>
<keyword evidence="6" id="KW-0862">Zinc</keyword>
<name>A0A1S7LPB4_MAGMO</name>
<accession>A0A1S7LPB4</accession>
<dbReference type="AlphaFoldDB" id="A0A1S7LPB4"/>
<protein>
    <submittedName>
        <fullName evidence="10">Peptidase M23B</fullName>
    </submittedName>
</protein>
<organism evidence="10">
    <name type="scientific">Magnetococcus massalia (strain MO-1)</name>
    <dbReference type="NCBI Taxonomy" id="451514"/>
    <lineage>
        <taxon>Bacteria</taxon>
        <taxon>Pseudomonadati</taxon>
        <taxon>Pseudomonadota</taxon>
        <taxon>Magnetococcia</taxon>
        <taxon>Magnetococcales</taxon>
        <taxon>Magnetococcaceae</taxon>
        <taxon>Magnetococcus</taxon>
    </lineage>
</organism>
<dbReference type="InterPro" id="IPR011055">
    <property type="entry name" value="Dup_hybrid_motif"/>
</dbReference>
<dbReference type="InterPro" id="IPR045834">
    <property type="entry name" value="Csd3_N2"/>
</dbReference>
<dbReference type="InterPro" id="IPR050570">
    <property type="entry name" value="Cell_wall_metabolism_enzyme"/>
</dbReference>
<dbReference type="CDD" id="cd12797">
    <property type="entry name" value="M23_peptidase"/>
    <property type="match status" value="1"/>
</dbReference>
<dbReference type="InterPro" id="IPR016047">
    <property type="entry name" value="M23ase_b-sheet_dom"/>
</dbReference>
<dbReference type="GO" id="GO:0004222">
    <property type="term" value="F:metalloendopeptidase activity"/>
    <property type="evidence" value="ECO:0007669"/>
    <property type="project" value="TreeGrafter"/>
</dbReference>
<keyword evidence="4" id="KW-0479">Metal-binding</keyword>
<feature type="domain" description="Csd3-like second N-terminal" evidence="9">
    <location>
        <begin position="497"/>
        <end position="616"/>
    </location>
</feature>
<evidence type="ECO:0000256" key="6">
    <source>
        <dbReference type="ARBA" id="ARBA00022833"/>
    </source>
</evidence>
<dbReference type="GO" id="GO:0046872">
    <property type="term" value="F:metal ion binding"/>
    <property type="evidence" value="ECO:0007669"/>
    <property type="project" value="UniProtKB-KW"/>
</dbReference>
<evidence type="ECO:0000259" key="9">
    <source>
        <dbReference type="Pfam" id="PF19425"/>
    </source>
</evidence>